<keyword evidence="1 8" id="KW-0963">Cytoplasm</keyword>
<dbReference type="GO" id="GO:0008776">
    <property type="term" value="F:acetate kinase activity"/>
    <property type="evidence" value="ECO:0007669"/>
    <property type="project" value="UniProtKB-UniRule"/>
</dbReference>
<comment type="pathway">
    <text evidence="8">Metabolic intermediate biosynthesis; acetyl-CoA biosynthesis; acetyl-CoA from acetate: step 1/2.</text>
</comment>
<dbReference type="InterPro" id="IPR000890">
    <property type="entry name" value="Aliphatic_acid_kin_short-chain"/>
</dbReference>
<comment type="subcellular location">
    <subcellularLocation>
        <location evidence="8">Cytoplasm</location>
    </subcellularLocation>
</comment>
<dbReference type="GO" id="GO:0006085">
    <property type="term" value="P:acetyl-CoA biosynthetic process"/>
    <property type="evidence" value="ECO:0007669"/>
    <property type="project" value="UniProtKB-UniRule"/>
</dbReference>
<sequence>MEDLILVVNCSSSLFKATILNSRSGDIVLSCLAAKLGQADAYITFNRRGNRSTISLAEQPDHHGAAAELLEETRILGIERRIRAIGHRVVHGGEHYSDSVRIDDKVIAALEACIALAPLHNPANLTGIRAAQAAFPGLPNVAVFDTAFHHTLPEHAYTYAVPRALYREHGLRRYGFHGTAYRYVTRETAAILGKNIADTALVIAYLGAGSSVAAVLGGASQDTSMGLTPLEGLVMDTRSGDIDPGAFEFIENATGLNSAQVTALLNQKSGLLGLSELSADMRIIEKSAIQQGHAGALLALDVSAYRLAKYIAAMCVPLGRLDALVFTGDIGENAAFLRAKTIAHLGILGLRLDDEANEATRYGRGGAINRPGSPCILVVPSHEEYMIAQDTCRLAGLDQADQREAT</sequence>
<evidence type="ECO:0000256" key="6">
    <source>
        <dbReference type="ARBA" id="ARBA00022840"/>
    </source>
</evidence>
<dbReference type="GO" id="GO:0000287">
    <property type="term" value="F:magnesium ion binding"/>
    <property type="evidence" value="ECO:0007669"/>
    <property type="project" value="UniProtKB-UniRule"/>
</dbReference>
<reference evidence="11" key="3">
    <citation type="journal article" date="2022" name="Res Sq">
        <title>Evolution of multicellular longitudinally dividing oral cavity symbionts (Neisseriaceae).</title>
        <authorList>
            <person name="Nyongesa S."/>
            <person name="Weber P."/>
            <person name="Bernet E."/>
            <person name="Pullido F."/>
            <person name="Nieckarz M."/>
            <person name="Delaby M."/>
            <person name="Nieves C."/>
            <person name="Viehboeck T."/>
            <person name="Krause N."/>
            <person name="Rivera-Millot A."/>
            <person name="Nakamura A."/>
            <person name="Vischer N."/>
            <person name="VanNieuwenhze M."/>
            <person name="Brun Y."/>
            <person name="Cava F."/>
            <person name="Bulgheresi S."/>
            <person name="Veyrier F."/>
        </authorList>
    </citation>
    <scope>NUCLEOTIDE SEQUENCE</scope>
    <source>
        <strain evidence="11">1258/02</strain>
    </source>
</reference>
<dbReference type="Proteomes" id="UP000294721">
    <property type="component" value="Unassembled WGS sequence"/>
</dbReference>
<dbReference type="GO" id="GO:0005524">
    <property type="term" value="F:ATP binding"/>
    <property type="evidence" value="ECO:0007669"/>
    <property type="project" value="UniProtKB-KW"/>
</dbReference>
<dbReference type="GO" id="GO:0006083">
    <property type="term" value="P:acetate metabolic process"/>
    <property type="evidence" value="ECO:0007669"/>
    <property type="project" value="TreeGrafter"/>
</dbReference>
<dbReference type="Pfam" id="PF00871">
    <property type="entry name" value="Acetate_kinase"/>
    <property type="match status" value="1"/>
</dbReference>
<dbReference type="PRINTS" id="PR00471">
    <property type="entry name" value="ACETATEKNASE"/>
</dbReference>
<dbReference type="Gene3D" id="3.30.420.40">
    <property type="match status" value="2"/>
</dbReference>
<feature type="binding site" evidence="8">
    <location>
        <begin position="280"/>
        <end position="282"/>
    </location>
    <ligand>
        <name>ATP</name>
        <dbReference type="ChEBI" id="CHEBI:30616"/>
    </ligand>
</feature>
<keyword evidence="6 8" id="KW-0067">ATP-binding</keyword>
<dbReference type="PANTHER" id="PTHR21060">
    <property type="entry name" value="ACETATE KINASE"/>
    <property type="match status" value="1"/>
</dbReference>
<dbReference type="Proteomes" id="UP000829756">
    <property type="component" value="Chromosome"/>
</dbReference>
<evidence type="ECO:0000256" key="8">
    <source>
        <dbReference type="HAMAP-Rule" id="MF_00020"/>
    </source>
</evidence>
<comment type="cofactor">
    <cofactor evidence="8">
        <name>Mg(2+)</name>
        <dbReference type="ChEBI" id="CHEBI:18420"/>
    </cofactor>
    <cofactor evidence="8">
        <name>Mn(2+)</name>
        <dbReference type="ChEBI" id="CHEBI:29035"/>
    </cofactor>
    <text evidence="8">Mg(2+). Can also accept Mn(2+).</text>
</comment>
<evidence type="ECO:0000313" key="10">
    <source>
        <dbReference type="EMBL" id="TCP09185.1"/>
    </source>
</evidence>
<feature type="site" description="Transition state stabilizer" evidence="8">
    <location>
        <position position="177"/>
    </location>
</feature>
<evidence type="ECO:0000256" key="9">
    <source>
        <dbReference type="RuleBase" id="RU003835"/>
    </source>
</evidence>
<dbReference type="CDD" id="cd24010">
    <property type="entry name" value="ASKHA_NBD_AcK_PK"/>
    <property type="match status" value="1"/>
</dbReference>
<dbReference type="EMBL" id="CP091507">
    <property type="protein sequence ID" value="UOO79064.1"/>
    <property type="molecule type" value="Genomic_DNA"/>
</dbReference>
<organism evidence="11 13">
    <name type="scientific">Uruburuella suis</name>
    <dbReference type="NCBI Taxonomy" id="252130"/>
    <lineage>
        <taxon>Bacteria</taxon>
        <taxon>Pseudomonadati</taxon>
        <taxon>Pseudomonadota</taxon>
        <taxon>Betaproteobacteria</taxon>
        <taxon>Neisseriales</taxon>
        <taxon>Neisseriaceae</taxon>
        <taxon>Uruburuella</taxon>
    </lineage>
</organism>
<dbReference type="PIRSF" id="PIRSF000722">
    <property type="entry name" value="Acetate_prop_kin"/>
    <property type="match status" value="1"/>
</dbReference>
<evidence type="ECO:0000256" key="4">
    <source>
        <dbReference type="ARBA" id="ARBA00022741"/>
    </source>
</evidence>
<feature type="binding site" evidence="8">
    <location>
        <position position="9"/>
    </location>
    <ligand>
        <name>Mg(2+)</name>
        <dbReference type="ChEBI" id="CHEBI:18420"/>
    </ligand>
</feature>
<name>A0AAE9KGM4_9NEIS</name>
<evidence type="ECO:0000256" key="5">
    <source>
        <dbReference type="ARBA" id="ARBA00022777"/>
    </source>
</evidence>
<dbReference type="SUPFAM" id="SSF53067">
    <property type="entry name" value="Actin-like ATPase domain"/>
    <property type="match status" value="2"/>
</dbReference>
<comment type="function">
    <text evidence="8">Catalyzes the formation of acetyl phosphate from acetate and ATP. Can also catalyze the reverse reaction.</text>
</comment>
<reference evidence="10 12" key="1">
    <citation type="submission" date="2019-03" db="EMBL/GenBank/DDBJ databases">
        <title>Genomic Encyclopedia of Type Strains, Phase IV (KMG-IV): sequencing the most valuable type-strain genomes for metagenomic binning, comparative biology and taxonomic classification.</title>
        <authorList>
            <person name="Goeker M."/>
        </authorList>
    </citation>
    <scope>NUCLEOTIDE SEQUENCE [LARGE SCALE GENOMIC DNA]</scope>
    <source>
        <strain evidence="10 12">DSM 17474</strain>
    </source>
</reference>
<dbReference type="EMBL" id="SLXE01000004">
    <property type="protein sequence ID" value="TCP09185.1"/>
    <property type="molecule type" value="Genomic_DNA"/>
</dbReference>
<keyword evidence="12" id="KW-1185">Reference proteome</keyword>
<dbReference type="KEGG" id="usu:LVJ78_10255"/>
<keyword evidence="5 8" id="KW-0418">Kinase</keyword>
<dbReference type="InterPro" id="IPR043129">
    <property type="entry name" value="ATPase_NBD"/>
</dbReference>
<feature type="binding site" evidence="8">
    <location>
        <position position="88"/>
    </location>
    <ligand>
        <name>substrate</name>
    </ligand>
</feature>
<evidence type="ECO:0000313" key="11">
    <source>
        <dbReference type="EMBL" id="UOO79064.1"/>
    </source>
</evidence>
<comment type="catalytic activity">
    <reaction evidence="8">
        <text>acetate + ATP = acetyl phosphate + ADP</text>
        <dbReference type="Rhea" id="RHEA:11352"/>
        <dbReference type="ChEBI" id="CHEBI:22191"/>
        <dbReference type="ChEBI" id="CHEBI:30089"/>
        <dbReference type="ChEBI" id="CHEBI:30616"/>
        <dbReference type="ChEBI" id="CHEBI:456216"/>
        <dbReference type="EC" id="2.7.2.1"/>
    </reaction>
</comment>
<evidence type="ECO:0000256" key="1">
    <source>
        <dbReference type="ARBA" id="ARBA00022490"/>
    </source>
</evidence>
<accession>A0AAE9KGM4</accession>
<comment type="subunit">
    <text evidence="8">Homodimer.</text>
</comment>
<keyword evidence="2 8" id="KW-0808">Transferase</keyword>
<dbReference type="PANTHER" id="PTHR21060:SF21">
    <property type="entry name" value="ACETATE KINASE"/>
    <property type="match status" value="1"/>
</dbReference>
<feature type="active site" description="Proton donor/acceptor" evidence="8">
    <location>
        <position position="145"/>
    </location>
</feature>
<dbReference type="AlphaFoldDB" id="A0AAE9KGM4"/>
<gene>
    <name evidence="8" type="primary">ackA</name>
    <name evidence="10" type="ORF">EV680_10450</name>
    <name evidence="11" type="ORF">LVJ78_10255</name>
</gene>
<dbReference type="HAMAP" id="MF_00020">
    <property type="entry name" value="Acetate_kinase"/>
    <property type="match status" value="1"/>
</dbReference>
<comment type="caution">
    <text evidence="8">Lacks conserved residue(s) required for the propagation of feature annotation.</text>
</comment>
<evidence type="ECO:0000256" key="2">
    <source>
        <dbReference type="ARBA" id="ARBA00022679"/>
    </source>
</evidence>
<evidence type="ECO:0000256" key="7">
    <source>
        <dbReference type="ARBA" id="ARBA00022842"/>
    </source>
</evidence>
<keyword evidence="7 8" id="KW-0460">Magnesium</keyword>
<dbReference type="GO" id="GO:0005829">
    <property type="term" value="C:cytosol"/>
    <property type="evidence" value="ECO:0007669"/>
    <property type="project" value="TreeGrafter"/>
</dbReference>
<dbReference type="EC" id="2.7.2.1" evidence="8"/>
<evidence type="ECO:0000313" key="13">
    <source>
        <dbReference type="Proteomes" id="UP000829756"/>
    </source>
</evidence>
<feature type="site" description="Transition state stabilizer" evidence="8">
    <location>
        <position position="238"/>
    </location>
</feature>
<dbReference type="InterPro" id="IPR004372">
    <property type="entry name" value="Ac/propionate_kinase"/>
</dbReference>
<evidence type="ECO:0000256" key="3">
    <source>
        <dbReference type="ARBA" id="ARBA00022723"/>
    </source>
</evidence>
<keyword evidence="4 8" id="KW-0547">Nucleotide-binding</keyword>
<comment type="similarity">
    <text evidence="8 9">Belongs to the acetokinase family.</text>
</comment>
<dbReference type="NCBIfam" id="TIGR00016">
    <property type="entry name" value="ackA"/>
    <property type="match status" value="1"/>
</dbReference>
<proteinExistence type="inferred from homology"/>
<protein>
    <recommendedName>
        <fullName evidence="8">Acetate kinase</fullName>
        <ecNumber evidence="8">2.7.2.1</ecNumber>
    </recommendedName>
    <alternativeName>
        <fullName evidence="8">Acetokinase</fullName>
    </alternativeName>
</protein>
<feature type="binding site" evidence="8">
    <location>
        <position position="16"/>
    </location>
    <ligand>
        <name>ATP</name>
        <dbReference type="ChEBI" id="CHEBI:30616"/>
    </ligand>
</feature>
<evidence type="ECO:0000313" key="12">
    <source>
        <dbReference type="Proteomes" id="UP000294721"/>
    </source>
</evidence>
<keyword evidence="3 8" id="KW-0479">Metal-binding</keyword>
<reference evidence="11" key="2">
    <citation type="submission" date="2021-12" db="EMBL/GenBank/DDBJ databases">
        <authorList>
            <person name="Veyrier F.J."/>
        </authorList>
    </citation>
    <scope>NUCLEOTIDE SEQUENCE</scope>
    <source>
        <strain evidence="11">1258/02</strain>
    </source>
</reference>
<feature type="binding site" evidence="8">
    <location>
        <position position="383"/>
    </location>
    <ligand>
        <name>Mg(2+)</name>
        <dbReference type="ChEBI" id="CHEBI:18420"/>
    </ligand>
</feature>
<dbReference type="RefSeq" id="WP_132952862.1">
    <property type="nucleotide sequence ID" value="NZ_CALJUB010000125.1"/>
</dbReference>